<evidence type="ECO:0000256" key="2">
    <source>
        <dbReference type="ARBA" id="ARBA00022741"/>
    </source>
</evidence>
<dbReference type="InterPro" id="IPR017871">
    <property type="entry name" value="ABC_transporter-like_CS"/>
</dbReference>
<keyword evidence="1" id="KW-0813">Transport</keyword>
<keyword evidence="6" id="KW-1185">Reference proteome</keyword>
<keyword evidence="5" id="KW-0378">Hydrolase</keyword>
<dbReference type="EMBL" id="CP003179">
    <property type="protein sequence ID" value="AEW06706.1"/>
    <property type="molecule type" value="Genomic_DNA"/>
</dbReference>
<accession>G8TSL4</accession>
<dbReference type="SMART" id="SM00382">
    <property type="entry name" value="AAA"/>
    <property type="match status" value="1"/>
</dbReference>
<sequence>MIEVRDVDKSFGDPPLWALQGIRLTVQDGEFVTVVGPSGCGKTTLLNLIAGFEFPSAGQLLVNGAPIERPGPDRVVVFQQPTLLPWLTVADNLGFGLRAREGRRFDPAPVDAMVEAMGLQGFERHYPHQLSGGMQQRVAIGRALLLRPAILLMDEPFGALDAETRQEMQRFLLNLWRTDHPTVLFVTHDVDEALLLGDQVVVLSARPGTIVRRISVPFNRPRKWDLVMSREFIELKKQVLKLLRGAPADSWIGEATQGGDNGR</sequence>
<dbReference type="GO" id="GO:0005524">
    <property type="term" value="F:ATP binding"/>
    <property type="evidence" value="ECO:0007669"/>
    <property type="project" value="UniProtKB-KW"/>
</dbReference>
<dbReference type="InterPro" id="IPR003593">
    <property type="entry name" value="AAA+_ATPase"/>
</dbReference>
<evidence type="ECO:0000259" key="4">
    <source>
        <dbReference type="PROSITE" id="PS50893"/>
    </source>
</evidence>
<evidence type="ECO:0000256" key="3">
    <source>
        <dbReference type="ARBA" id="ARBA00022840"/>
    </source>
</evidence>
<dbReference type="GO" id="GO:0016887">
    <property type="term" value="F:ATP hydrolysis activity"/>
    <property type="evidence" value="ECO:0007669"/>
    <property type="project" value="InterPro"/>
</dbReference>
<evidence type="ECO:0000256" key="1">
    <source>
        <dbReference type="ARBA" id="ARBA00022448"/>
    </source>
</evidence>
<dbReference type="CDD" id="cd03293">
    <property type="entry name" value="ABC_NrtD_SsuB_transporters"/>
    <property type="match status" value="1"/>
</dbReference>
<organism evidence="5 6">
    <name type="scientific">Sulfobacillus acidophilus (strain ATCC 700253 / DSM 10332 / NAL)</name>
    <dbReference type="NCBI Taxonomy" id="679936"/>
    <lineage>
        <taxon>Bacteria</taxon>
        <taxon>Bacillati</taxon>
        <taxon>Bacillota</taxon>
        <taxon>Clostridia</taxon>
        <taxon>Eubacteriales</taxon>
        <taxon>Clostridiales Family XVII. Incertae Sedis</taxon>
        <taxon>Sulfobacillus</taxon>
    </lineage>
</organism>
<protein>
    <submittedName>
        <fullName evidence="5">Taurine-transporting ATPase</fullName>
        <ecNumber evidence="5">3.6.3.36</ecNumber>
    </submittedName>
</protein>
<dbReference type="Pfam" id="PF00005">
    <property type="entry name" value="ABC_tran"/>
    <property type="match status" value="1"/>
</dbReference>
<gene>
    <name evidence="5" type="ordered locus">Sulac_3260</name>
</gene>
<evidence type="ECO:0000313" key="5">
    <source>
        <dbReference type="EMBL" id="AEW06706.1"/>
    </source>
</evidence>
<dbReference type="PROSITE" id="PS00211">
    <property type="entry name" value="ABC_TRANSPORTER_1"/>
    <property type="match status" value="1"/>
</dbReference>
<dbReference type="PATRIC" id="fig|679936.5.peg.3371"/>
<dbReference type="Proteomes" id="UP000005439">
    <property type="component" value="Chromosome"/>
</dbReference>
<dbReference type="PROSITE" id="PS50893">
    <property type="entry name" value="ABC_TRANSPORTER_2"/>
    <property type="match status" value="1"/>
</dbReference>
<evidence type="ECO:0000313" key="6">
    <source>
        <dbReference type="Proteomes" id="UP000005439"/>
    </source>
</evidence>
<proteinExistence type="predicted"/>
<dbReference type="InterPro" id="IPR050166">
    <property type="entry name" value="ABC_transporter_ATP-bind"/>
</dbReference>
<dbReference type="PANTHER" id="PTHR42788:SF13">
    <property type="entry name" value="ALIPHATIC SULFONATES IMPORT ATP-BINDING PROTEIN SSUB"/>
    <property type="match status" value="1"/>
</dbReference>
<dbReference type="AlphaFoldDB" id="G8TSL4"/>
<reference evidence="5 6" key="2">
    <citation type="journal article" date="2012" name="Stand. Genomic Sci.">
        <title>Complete genome sequence of the moderately thermophilic mineral-sulfide-oxidizing firmicute Sulfobacillus acidophilus type strain (NAL(T)).</title>
        <authorList>
            <person name="Anderson I."/>
            <person name="Chertkov O."/>
            <person name="Chen A."/>
            <person name="Saunders E."/>
            <person name="Lapidus A."/>
            <person name="Nolan M."/>
            <person name="Lucas S."/>
            <person name="Hammon N."/>
            <person name="Deshpande S."/>
            <person name="Cheng J.F."/>
            <person name="Han C."/>
            <person name="Tapia R."/>
            <person name="Goodwin L.A."/>
            <person name="Pitluck S."/>
            <person name="Liolios K."/>
            <person name="Pagani I."/>
            <person name="Ivanova N."/>
            <person name="Mikhailova N."/>
            <person name="Pati A."/>
            <person name="Palaniappan K."/>
            <person name="Land M."/>
            <person name="Pan C."/>
            <person name="Rohde M."/>
            <person name="Pukall R."/>
            <person name="Goker M."/>
            <person name="Detter J.C."/>
            <person name="Woyke T."/>
            <person name="Bristow J."/>
            <person name="Eisen J.A."/>
            <person name="Markowitz V."/>
            <person name="Hugenholtz P."/>
            <person name="Kyrpides N.C."/>
            <person name="Klenk H.P."/>
            <person name="Mavromatis K."/>
        </authorList>
    </citation>
    <scope>NUCLEOTIDE SEQUENCE [LARGE SCALE GENOMIC DNA]</scope>
    <source>
        <strain evidence="6">ATCC 700253 / DSM 10332 / NAL</strain>
    </source>
</reference>
<keyword evidence="2" id="KW-0547">Nucleotide-binding</keyword>
<dbReference type="InterPro" id="IPR027417">
    <property type="entry name" value="P-loop_NTPase"/>
</dbReference>
<keyword evidence="3" id="KW-0067">ATP-binding</keyword>
<dbReference type="EC" id="3.6.3.36" evidence="5"/>
<dbReference type="SUPFAM" id="SSF52540">
    <property type="entry name" value="P-loop containing nucleoside triphosphate hydrolases"/>
    <property type="match status" value="1"/>
</dbReference>
<dbReference type="InterPro" id="IPR003439">
    <property type="entry name" value="ABC_transporter-like_ATP-bd"/>
</dbReference>
<dbReference type="HOGENOM" id="CLU_000604_1_22_9"/>
<reference evidence="6" key="1">
    <citation type="submission" date="2011-12" db="EMBL/GenBank/DDBJ databases">
        <title>The complete genome of chromosome of Sulfobacillus acidophilus DSM 10332.</title>
        <authorList>
            <person name="Lucas S."/>
            <person name="Han J."/>
            <person name="Lapidus A."/>
            <person name="Bruce D."/>
            <person name="Goodwin L."/>
            <person name="Pitluck S."/>
            <person name="Peters L."/>
            <person name="Kyrpides N."/>
            <person name="Mavromatis K."/>
            <person name="Ivanova N."/>
            <person name="Mikhailova N."/>
            <person name="Chertkov O."/>
            <person name="Saunders E."/>
            <person name="Detter J.C."/>
            <person name="Tapia R."/>
            <person name="Han C."/>
            <person name="Land M."/>
            <person name="Hauser L."/>
            <person name="Markowitz V."/>
            <person name="Cheng J.-F."/>
            <person name="Hugenholtz P."/>
            <person name="Woyke T."/>
            <person name="Wu D."/>
            <person name="Pukall R."/>
            <person name="Gehrich-Schroeter G."/>
            <person name="Schneider S."/>
            <person name="Klenk H.-P."/>
            <person name="Eisen J.A."/>
        </authorList>
    </citation>
    <scope>NUCLEOTIDE SEQUENCE [LARGE SCALE GENOMIC DNA]</scope>
    <source>
        <strain evidence="6">ATCC 700253 / DSM 10332 / NAL</strain>
    </source>
</reference>
<dbReference type="Gene3D" id="3.40.50.300">
    <property type="entry name" value="P-loop containing nucleotide triphosphate hydrolases"/>
    <property type="match status" value="1"/>
</dbReference>
<dbReference type="STRING" id="679936.Sulac_3260"/>
<dbReference type="KEGG" id="sap:Sulac_3260"/>
<feature type="domain" description="ABC transporter" evidence="4">
    <location>
        <begin position="2"/>
        <end position="230"/>
    </location>
</feature>
<name>G8TSL4_SULAD</name>
<dbReference type="PANTHER" id="PTHR42788">
    <property type="entry name" value="TAURINE IMPORT ATP-BINDING PROTEIN-RELATED"/>
    <property type="match status" value="1"/>
</dbReference>